<organism evidence="1">
    <name type="scientific">Arundo donax</name>
    <name type="common">Giant reed</name>
    <name type="synonym">Donax arundinaceus</name>
    <dbReference type="NCBI Taxonomy" id="35708"/>
    <lineage>
        <taxon>Eukaryota</taxon>
        <taxon>Viridiplantae</taxon>
        <taxon>Streptophyta</taxon>
        <taxon>Embryophyta</taxon>
        <taxon>Tracheophyta</taxon>
        <taxon>Spermatophyta</taxon>
        <taxon>Magnoliopsida</taxon>
        <taxon>Liliopsida</taxon>
        <taxon>Poales</taxon>
        <taxon>Poaceae</taxon>
        <taxon>PACMAD clade</taxon>
        <taxon>Arundinoideae</taxon>
        <taxon>Arundineae</taxon>
        <taxon>Arundo</taxon>
    </lineage>
</organism>
<reference evidence="1" key="1">
    <citation type="submission" date="2014-09" db="EMBL/GenBank/DDBJ databases">
        <authorList>
            <person name="Magalhaes I.L.F."/>
            <person name="Oliveira U."/>
            <person name="Santos F.R."/>
            <person name="Vidigal T.H.D.A."/>
            <person name="Brescovit A.D."/>
            <person name="Santos A.J."/>
        </authorList>
    </citation>
    <scope>NUCLEOTIDE SEQUENCE</scope>
    <source>
        <tissue evidence="1">Shoot tissue taken approximately 20 cm above the soil surface</tissue>
    </source>
</reference>
<accession>A0A0A8ZCH5</accession>
<protein>
    <submittedName>
        <fullName evidence="1">Uncharacterized protein</fullName>
    </submittedName>
</protein>
<evidence type="ECO:0000313" key="1">
    <source>
        <dbReference type="EMBL" id="JAD36511.1"/>
    </source>
</evidence>
<name>A0A0A8ZCH5_ARUDO</name>
<dbReference type="AlphaFoldDB" id="A0A0A8ZCH5"/>
<reference evidence="1" key="2">
    <citation type="journal article" date="2015" name="Data Brief">
        <title>Shoot transcriptome of the giant reed, Arundo donax.</title>
        <authorList>
            <person name="Barrero R.A."/>
            <person name="Guerrero F.D."/>
            <person name="Moolhuijzen P."/>
            <person name="Goolsby J.A."/>
            <person name="Tidwell J."/>
            <person name="Bellgard S.E."/>
            <person name="Bellgard M.I."/>
        </authorList>
    </citation>
    <scope>NUCLEOTIDE SEQUENCE</scope>
    <source>
        <tissue evidence="1">Shoot tissue taken approximately 20 cm above the soil surface</tissue>
    </source>
</reference>
<dbReference type="EMBL" id="GBRH01261384">
    <property type="protein sequence ID" value="JAD36511.1"/>
    <property type="molecule type" value="Transcribed_RNA"/>
</dbReference>
<proteinExistence type="predicted"/>
<sequence length="21" mass="2369">MSQLSASFNLHKLICTIFVCL</sequence>